<feature type="chain" id="PRO_5032400078" description="Peptidase C-terminal archaeal/bacterial domain-containing protein" evidence="2">
    <location>
        <begin position="20"/>
        <end position="769"/>
    </location>
</feature>
<dbReference type="Gene3D" id="2.60.120.380">
    <property type="match status" value="2"/>
</dbReference>
<accession>A0A851GGB5</accession>
<feature type="compositionally biased region" description="Basic residues" evidence="1">
    <location>
        <begin position="104"/>
        <end position="116"/>
    </location>
</feature>
<comment type="caution">
    <text evidence="3">The sequence shown here is derived from an EMBL/GenBank/DDBJ whole genome shotgun (WGS) entry which is preliminary data.</text>
</comment>
<evidence type="ECO:0000313" key="4">
    <source>
        <dbReference type="Proteomes" id="UP000557872"/>
    </source>
</evidence>
<feature type="compositionally biased region" description="Basic and acidic residues" evidence="1">
    <location>
        <begin position="92"/>
        <end position="103"/>
    </location>
</feature>
<proteinExistence type="predicted"/>
<evidence type="ECO:0000256" key="2">
    <source>
        <dbReference type="SAM" id="SignalP"/>
    </source>
</evidence>
<dbReference type="AlphaFoldDB" id="A0A851GGB5"/>
<organism evidence="3 4">
    <name type="scientific">Oceaniferula marina</name>
    <dbReference type="NCBI Taxonomy" id="2748318"/>
    <lineage>
        <taxon>Bacteria</taxon>
        <taxon>Pseudomonadati</taxon>
        <taxon>Verrucomicrobiota</taxon>
        <taxon>Verrucomicrobiia</taxon>
        <taxon>Verrucomicrobiales</taxon>
        <taxon>Verrucomicrobiaceae</taxon>
        <taxon>Oceaniferula</taxon>
    </lineage>
</organism>
<dbReference type="Proteomes" id="UP000557872">
    <property type="component" value="Unassembled WGS sequence"/>
</dbReference>
<feature type="region of interest" description="Disordered" evidence="1">
    <location>
        <begin position="92"/>
        <end position="151"/>
    </location>
</feature>
<evidence type="ECO:0008006" key="5">
    <source>
        <dbReference type="Google" id="ProtNLM"/>
    </source>
</evidence>
<keyword evidence="4" id="KW-1185">Reference proteome</keyword>
<reference evidence="3 4" key="1">
    <citation type="submission" date="2020-07" db="EMBL/GenBank/DDBJ databases">
        <title>Roseicoccus Jingziensis gen. nov., sp. nov., isolated from coastal seawater.</title>
        <authorList>
            <person name="Feng X."/>
        </authorList>
    </citation>
    <scope>NUCLEOTIDE SEQUENCE [LARGE SCALE GENOMIC DNA]</scope>
    <source>
        <strain evidence="3 4">N1E253</strain>
    </source>
</reference>
<dbReference type="RefSeq" id="WP_178931364.1">
    <property type="nucleotide sequence ID" value="NZ_JACBAZ010000001.1"/>
</dbReference>
<dbReference type="EMBL" id="JACBAZ010000001">
    <property type="protein sequence ID" value="NWK54861.1"/>
    <property type="molecule type" value="Genomic_DNA"/>
</dbReference>
<name>A0A851GGB5_9BACT</name>
<gene>
    <name evidence="3" type="ORF">HW115_04525</name>
</gene>
<protein>
    <recommendedName>
        <fullName evidence="5">Peptidase C-terminal archaeal/bacterial domain-containing protein</fullName>
    </recommendedName>
</protein>
<keyword evidence="2" id="KW-0732">Signal</keyword>
<feature type="signal peptide" evidence="2">
    <location>
        <begin position="1"/>
        <end position="19"/>
    </location>
</feature>
<sequence>MHRYTFVFLLSLLIPSAGWCVEPGQSASHIAYVYPAGAKQGSSLEITAGGQGLRNIQEVYVSGTGVKAKALRTIPNFKKTYGDYLRDYTKKAKTAKAKEDRAARAAKQKRGSKKGTKGGTKEGTKKSEPKKKKESTKEALPPAPDHPIFRDLKKRSLPELVHLQQRFYKENRQRNREMDERALIQVTVDSDAEPGMREMRIRTNQGLSNPIRFYIGDKPEMYEREPNEKQANNPVLEAPLVFNGQIMPGDIDQFRFRAKAGQQLLIQGHARSLIPYLADAVPGWFQAVMTLYDETGEELSYVDDYRFSPDPVLFYQIENDGIYTVQIRDSIFRGREDFVYRITVGEDPFISHLFPLGGRQGQDLTCQLSGWNLPKTKADLSMQGEPGSIHSFALDFSNQVPYAVDEFPEWREADDNHRLARAQKLKWPVMVNGRIEKPGEVDYYQFEGRPGDRVVVEVMARRLNSPLDSKIKVIDESGTVLAWNDDAEQLNLGMQTHHADSKLSLRLPRQGRYAVSVADTQGQGGPEYAYRLRISRPHPDFAVTSTPASLTVRMGCTVPLTVHAVRKDGYDGEIDLVLKDAPKGFHLNGATIPAGQDKVMLTLTAPTDTKNQLFPIRLQGRAKIDRGVVTREVLPGQAMTQAFITHHVVPFEQMMVYVGGWGEVVEVETSKNARVRIPRGGETSLRIKRKKSESRLVLKLYQPPEGITLEQIRSSKNSMSVALKASDKVKAGTSGNLMIEVFREYKAKNNGKVRSSSIGVMPAVPFVVE</sequence>
<evidence type="ECO:0000256" key="1">
    <source>
        <dbReference type="SAM" id="MobiDB-lite"/>
    </source>
</evidence>
<evidence type="ECO:0000313" key="3">
    <source>
        <dbReference type="EMBL" id="NWK54861.1"/>
    </source>
</evidence>